<organism evidence="1 2">
    <name type="scientific">Methanococcus voltae</name>
    <dbReference type="NCBI Taxonomy" id="2188"/>
    <lineage>
        <taxon>Archaea</taxon>
        <taxon>Methanobacteriati</taxon>
        <taxon>Methanobacteriota</taxon>
        <taxon>Methanomada group</taxon>
        <taxon>Methanococci</taxon>
        <taxon>Methanococcales</taxon>
        <taxon>Methanococcaceae</taxon>
        <taxon>Methanococcus</taxon>
    </lineage>
</organism>
<protein>
    <submittedName>
        <fullName evidence="1">Uncharacterized protein</fullName>
    </submittedName>
</protein>
<dbReference type="EMBL" id="JAGGMV010000002">
    <property type="protein sequence ID" value="MBP2201364.1"/>
    <property type="molecule type" value="Genomic_DNA"/>
</dbReference>
<dbReference type="Proteomes" id="UP000740329">
    <property type="component" value="Unassembled WGS sequence"/>
</dbReference>
<evidence type="ECO:0000313" key="2">
    <source>
        <dbReference type="Proteomes" id="UP000740329"/>
    </source>
</evidence>
<comment type="caution">
    <text evidence="1">The sequence shown here is derived from an EMBL/GenBank/DDBJ whole genome shotgun (WGS) entry which is preliminary data.</text>
</comment>
<dbReference type="RefSeq" id="WP_209590860.1">
    <property type="nucleotide sequence ID" value="NZ_JAGGMV010000002.1"/>
</dbReference>
<sequence>MRYTRKNLAQINKDILKLGAKLNEMGYNVVINTKEIVYSIDLYFKGATCSELEILPNGMGFNKMTSIDLLLTSPTITEVRAEELYKILEIVEKIYPANVLYASFQSWYTTEEYNNVEWING</sequence>
<evidence type="ECO:0000313" key="1">
    <source>
        <dbReference type="EMBL" id="MBP2201364.1"/>
    </source>
</evidence>
<reference evidence="1" key="1">
    <citation type="submission" date="2021-03" db="EMBL/GenBank/DDBJ databases">
        <title>Genomic Encyclopedia of Type Strains, Phase IV (KMG-V): Genome sequencing to study the core and pangenomes of soil and plant-associated prokaryotes.</title>
        <authorList>
            <person name="Whitman W."/>
        </authorList>
    </citation>
    <scope>NUCLEOTIDE SEQUENCE</scope>
    <source>
        <strain evidence="1">C4</strain>
    </source>
</reference>
<accession>A0A8J7RND2</accession>
<name>A0A8J7RND2_METVO</name>
<gene>
    <name evidence="1" type="ORF">J3E07_000776</name>
</gene>
<dbReference type="AlphaFoldDB" id="A0A8J7RND2"/>
<proteinExistence type="predicted"/>